<reference evidence="2 3" key="1">
    <citation type="submission" date="2018-06" db="EMBL/GenBank/DDBJ databases">
        <title>Complete Genomes of Monosporascus.</title>
        <authorList>
            <person name="Robinson A.J."/>
            <person name="Natvig D.O."/>
        </authorList>
    </citation>
    <scope>NUCLEOTIDE SEQUENCE [LARGE SCALE GENOMIC DNA]</scope>
    <source>
        <strain evidence="2 3">CBS 110550</strain>
    </source>
</reference>
<gene>
    <name evidence="2" type="ORF">DL764_004109</name>
</gene>
<name>A0A4Q4TIB5_9PEZI</name>
<proteinExistence type="predicted"/>
<dbReference type="AlphaFoldDB" id="A0A4Q4TIB5"/>
<dbReference type="OrthoDB" id="3679184at2759"/>
<organism evidence="2 3">
    <name type="scientific">Monosporascus ibericus</name>
    <dbReference type="NCBI Taxonomy" id="155417"/>
    <lineage>
        <taxon>Eukaryota</taxon>
        <taxon>Fungi</taxon>
        <taxon>Dikarya</taxon>
        <taxon>Ascomycota</taxon>
        <taxon>Pezizomycotina</taxon>
        <taxon>Sordariomycetes</taxon>
        <taxon>Xylariomycetidae</taxon>
        <taxon>Xylariales</taxon>
        <taxon>Xylariales incertae sedis</taxon>
        <taxon>Monosporascus</taxon>
    </lineage>
</organism>
<dbReference type="EMBL" id="QJNU01000186">
    <property type="protein sequence ID" value="RYP04983.1"/>
    <property type="molecule type" value="Genomic_DNA"/>
</dbReference>
<protein>
    <submittedName>
        <fullName evidence="2">Uncharacterized protein</fullName>
    </submittedName>
</protein>
<evidence type="ECO:0000313" key="2">
    <source>
        <dbReference type="EMBL" id="RYP04983.1"/>
    </source>
</evidence>
<dbReference type="Proteomes" id="UP000293360">
    <property type="component" value="Unassembled WGS sequence"/>
</dbReference>
<keyword evidence="3" id="KW-1185">Reference proteome</keyword>
<evidence type="ECO:0000313" key="3">
    <source>
        <dbReference type="Proteomes" id="UP000293360"/>
    </source>
</evidence>
<keyword evidence="1" id="KW-0732">Signal</keyword>
<feature type="signal peptide" evidence="1">
    <location>
        <begin position="1"/>
        <end position="19"/>
    </location>
</feature>
<accession>A0A4Q4TIB5</accession>
<evidence type="ECO:0000256" key="1">
    <source>
        <dbReference type="SAM" id="SignalP"/>
    </source>
</evidence>
<feature type="chain" id="PRO_5020683488" evidence="1">
    <location>
        <begin position="20"/>
        <end position="148"/>
    </location>
</feature>
<comment type="caution">
    <text evidence="2">The sequence shown here is derived from an EMBL/GenBank/DDBJ whole genome shotgun (WGS) entry which is preliminary data.</text>
</comment>
<sequence length="148" mass="15437">MKASAICSTLLAVPALGAALTGRQATQYKVSAFAGSCIPHSLYCNYEFDVAATSALEPTHCSLMLPGPDLLPPVRPTGCEDAAYSWSVALGDGSLALTVMSPLGEGTNLTGVHTITKDQLAMEDHGSVVIQYYRGPRDFTIGTGRTSA</sequence>